<name>A0A7D5EU58_9MICO</name>
<dbReference type="InterPro" id="IPR041427">
    <property type="entry name" value="AbiJ-NTD3"/>
</dbReference>
<proteinExistence type="predicted"/>
<sequence length="302" mass="33381">MPQNRITVAMRTDIFDWLALSSHHWAGDQEEPDFLSRLFDLRSLPSTDGRPQYPTAAEDIWQHRVNNRTDWDDNWVFGDSRFNLWHVDDGLFLQFLVQTVNPAVRRDPAAAAAMVQAYNDVLRRAGIELAEDRRVGEGAYYRPQNTSGVNSPSAMVVAPPDVKNTDVLAAQLTRLRRDIDTDPAAAIAHCKELIESQCKLVLSELGKPYDDRAELPALYRAASEALGIHAQSVSGDARASEAIRTVLRSLASVVQNVSAARNAMGTGHGRGTASPAERRHARLVFNATVAITEFVADTWSAH</sequence>
<dbReference type="AlphaFoldDB" id="A0A7D5EU58"/>
<dbReference type="InterPro" id="IPR026001">
    <property type="entry name" value="Abi-like_C"/>
</dbReference>
<evidence type="ECO:0000259" key="2">
    <source>
        <dbReference type="Pfam" id="PF18860"/>
    </source>
</evidence>
<evidence type="ECO:0000313" key="3">
    <source>
        <dbReference type="EMBL" id="QLD10812.1"/>
    </source>
</evidence>
<dbReference type="Pfam" id="PF18860">
    <property type="entry name" value="AbiJ_NTD3"/>
    <property type="match status" value="1"/>
</dbReference>
<dbReference type="RefSeq" id="WP_178010239.1">
    <property type="nucleotide sequence ID" value="NZ_CP058316.1"/>
</dbReference>
<dbReference type="Pfam" id="PF14355">
    <property type="entry name" value="Abi_C"/>
    <property type="match status" value="1"/>
</dbReference>
<dbReference type="EMBL" id="CP058316">
    <property type="protein sequence ID" value="QLD10812.1"/>
    <property type="molecule type" value="Genomic_DNA"/>
</dbReference>
<evidence type="ECO:0000313" key="4">
    <source>
        <dbReference type="Proteomes" id="UP000509638"/>
    </source>
</evidence>
<protein>
    <submittedName>
        <fullName evidence="3">Abortive infection family protein</fullName>
    </submittedName>
</protein>
<reference evidence="3 4" key="1">
    <citation type="submission" date="2020-06" db="EMBL/GenBank/DDBJ databases">
        <authorList>
            <person name="Jo H."/>
        </authorList>
    </citation>
    <scope>NUCLEOTIDE SEQUENCE [LARGE SCALE GENOMIC DNA]</scope>
    <source>
        <strain evidence="3 4">I46</strain>
    </source>
</reference>
<dbReference type="Proteomes" id="UP000509638">
    <property type="component" value="Chromosome"/>
</dbReference>
<feature type="domain" description="Abortive infection protein-like C-terminal" evidence="1">
    <location>
        <begin position="216"/>
        <end position="296"/>
    </location>
</feature>
<gene>
    <name evidence="3" type="ORF">HW566_02835</name>
</gene>
<feature type="domain" description="AbiJ-NTD3" evidence="2">
    <location>
        <begin position="5"/>
        <end position="150"/>
    </location>
</feature>
<accession>A0A7D5EU58</accession>
<organism evidence="3 4">
    <name type="scientific">Microbacterium oleivorans</name>
    <dbReference type="NCBI Taxonomy" id="273677"/>
    <lineage>
        <taxon>Bacteria</taxon>
        <taxon>Bacillati</taxon>
        <taxon>Actinomycetota</taxon>
        <taxon>Actinomycetes</taxon>
        <taxon>Micrococcales</taxon>
        <taxon>Microbacteriaceae</taxon>
        <taxon>Microbacterium</taxon>
    </lineage>
</organism>
<evidence type="ECO:0000259" key="1">
    <source>
        <dbReference type="Pfam" id="PF14355"/>
    </source>
</evidence>